<evidence type="ECO:0000259" key="8">
    <source>
        <dbReference type="PROSITE" id="PS50928"/>
    </source>
</evidence>
<dbReference type="GO" id="GO:0005886">
    <property type="term" value="C:plasma membrane"/>
    <property type="evidence" value="ECO:0007669"/>
    <property type="project" value="UniProtKB-SubCell"/>
</dbReference>
<feature type="domain" description="ABC transmembrane type-1" evidence="8">
    <location>
        <begin position="98"/>
        <end position="317"/>
    </location>
</feature>
<dbReference type="InterPro" id="IPR035906">
    <property type="entry name" value="MetI-like_sf"/>
</dbReference>
<evidence type="ECO:0000256" key="2">
    <source>
        <dbReference type="ARBA" id="ARBA00022448"/>
    </source>
</evidence>
<proteinExistence type="inferred from homology"/>
<evidence type="ECO:0000256" key="1">
    <source>
        <dbReference type="ARBA" id="ARBA00004651"/>
    </source>
</evidence>
<keyword evidence="5 7" id="KW-1133">Transmembrane helix</keyword>
<dbReference type="PANTHER" id="PTHR30465">
    <property type="entry name" value="INNER MEMBRANE ABC TRANSPORTER"/>
    <property type="match status" value="1"/>
</dbReference>
<feature type="transmembrane region" description="Helical" evidence="7">
    <location>
        <begin position="191"/>
        <end position="209"/>
    </location>
</feature>
<dbReference type="OrthoDB" id="3171583at2"/>
<evidence type="ECO:0000313" key="10">
    <source>
        <dbReference type="Proteomes" id="UP000014387"/>
    </source>
</evidence>
<dbReference type="Proteomes" id="UP000014387">
    <property type="component" value="Unassembled WGS sequence"/>
</dbReference>
<comment type="subcellular location">
    <subcellularLocation>
        <location evidence="1 7">Cell membrane</location>
        <topology evidence="1 7">Multi-pass membrane protein</topology>
    </subcellularLocation>
</comment>
<dbReference type="RefSeq" id="WP_016444867.1">
    <property type="nucleotide sequence ID" value="NZ_KE150267.1"/>
</dbReference>
<evidence type="ECO:0000313" key="9">
    <source>
        <dbReference type="EMBL" id="EPD29561.1"/>
    </source>
</evidence>
<comment type="similarity">
    <text evidence="7">Belongs to the binding-protein-dependent transport system permease family.</text>
</comment>
<dbReference type="GO" id="GO:0055085">
    <property type="term" value="P:transmembrane transport"/>
    <property type="evidence" value="ECO:0007669"/>
    <property type="project" value="InterPro"/>
</dbReference>
<dbReference type="InterPro" id="IPR000515">
    <property type="entry name" value="MetI-like"/>
</dbReference>
<keyword evidence="2 7" id="KW-0813">Transport</keyword>
<dbReference type="SUPFAM" id="SSF161098">
    <property type="entry name" value="MetI-like"/>
    <property type="match status" value="1"/>
</dbReference>
<evidence type="ECO:0000256" key="7">
    <source>
        <dbReference type="RuleBase" id="RU363032"/>
    </source>
</evidence>
<evidence type="ECO:0000256" key="5">
    <source>
        <dbReference type="ARBA" id="ARBA00022989"/>
    </source>
</evidence>
<keyword evidence="6 7" id="KW-0472">Membrane</keyword>
<protein>
    <recommendedName>
        <fullName evidence="8">ABC transmembrane type-1 domain-containing protein</fullName>
    </recommendedName>
</protein>
<feature type="transmembrane region" description="Helical" evidence="7">
    <location>
        <begin position="12"/>
        <end position="31"/>
    </location>
</feature>
<accession>A0A9W5RD32</accession>
<dbReference type="PROSITE" id="PS50928">
    <property type="entry name" value="ABC_TM1"/>
    <property type="match status" value="1"/>
</dbReference>
<name>A0A9W5RD32_9ACTO</name>
<feature type="transmembrane region" description="Helical" evidence="7">
    <location>
        <begin position="134"/>
        <end position="154"/>
    </location>
</feature>
<sequence length="327" mass="35596">MFYYLARRLANYALLLFIAVSLAYFIASNALDPKAAYDLTDPTRDWDALERMFIAYNISDTVPVWDRYTIWLGKIFTEWDWGMTPTGASVNSIISIRVWVSVRLIIIGSIIGMVGGVAVGAWTATKQYSKTDRIVSILALVIISTPVIVLANLLQIGATQFNVATGTQFFEFTGETGTVGNYFGAALVDRMQHLLLPTISMSLTGIASYSRYQRNLMLDTLGADYVRTARAKGLVKSKAVTRHALRTSLVPMATFFAFAVATLFLGATVTEQVFGWHGMGIFGVSSIRGQDINGTTAVVAFSGACTLAGALLSDLLVVVIDPRVRVS</sequence>
<feature type="transmembrane region" description="Helical" evidence="7">
    <location>
        <begin position="298"/>
        <end position="320"/>
    </location>
</feature>
<evidence type="ECO:0000256" key="4">
    <source>
        <dbReference type="ARBA" id="ARBA00022692"/>
    </source>
</evidence>
<dbReference type="CDD" id="cd06261">
    <property type="entry name" value="TM_PBP2"/>
    <property type="match status" value="1"/>
</dbReference>
<feature type="transmembrane region" description="Helical" evidence="7">
    <location>
        <begin position="98"/>
        <end position="122"/>
    </location>
</feature>
<organism evidence="9 10">
    <name type="scientific">Gleimia europaea ACS-120-V-Col10b</name>
    <dbReference type="NCBI Taxonomy" id="883069"/>
    <lineage>
        <taxon>Bacteria</taxon>
        <taxon>Bacillati</taxon>
        <taxon>Actinomycetota</taxon>
        <taxon>Actinomycetes</taxon>
        <taxon>Actinomycetales</taxon>
        <taxon>Actinomycetaceae</taxon>
        <taxon>Gleimia</taxon>
    </lineage>
</organism>
<evidence type="ECO:0000256" key="6">
    <source>
        <dbReference type="ARBA" id="ARBA00023136"/>
    </source>
</evidence>
<reference evidence="9 10" key="1">
    <citation type="submission" date="2013-05" db="EMBL/GenBank/DDBJ databases">
        <title>The Genome Sequence of Actinomyces europaeus ACS-120-V-COL10B.</title>
        <authorList>
            <consortium name="The Broad Institute Genomics Platform"/>
            <person name="Earl A."/>
            <person name="Ward D."/>
            <person name="Feldgarden M."/>
            <person name="Gevers D."/>
            <person name="Saerens B."/>
            <person name="Vaneechoutte M."/>
            <person name="Walker B."/>
            <person name="Young S."/>
            <person name="Zeng Q."/>
            <person name="Gargeya S."/>
            <person name="Fitzgerald M."/>
            <person name="Haas B."/>
            <person name="Abouelleil A."/>
            <person name="Allen A.W."/>
            <person name="Alvarado L."/>
            <person name="Arachchi H.M."/>
            <person name="Berlin A.M."/>
            <person name="Chapman S.B."/>
            <person name="Gainer-Dewar J."/>
            <person name="Goldberg J."/>
            <person name="Griggs A."/>
            <person name="Gujja S."/>
            <person name="Hansen M."/>
            <person name="Howarth C."/>
            <person name="Imamovic A."/>
            <person name="Ireland A."/>
            <person name="Larimer J."/>
            <person name="McCowan C."/>
            <person name="Murphy C."/>
            <person name="Pearson M."/>
            <person name="Poon T.W."/>
            <person name="Priest M."/>
            <person name="Roberts A."/>
            <person name="Saif S."/>
            <person name="Shea T."/>
            <person name="Sisk P."/>
            <person name="Sykes S."/>
            <person name="Wortman J."/>
            <person name="Nusbaum C."/>
            <person name="Birren B."/>
        </authorList>
    </citation>
    <scope>NUCLEOTIDE SEQUENCE [LARGE SCALE GENOMIC DNA]</scope>
    <source>
        <strain evidence="9 10">ACS-120-V-Col10b</strain>
    </source>
</reference>
<dbReference type="EMBL" id="AGWN01000002">
    <property type="protein sequence ID" value="EPD29561.1"/>
    <property type="molecule type" value="Genomic_DNA"/>
</dbReference>
<gene>
    <name evidence="9" type="ORF">HMPREF9238_01542</name>
</gene>
<dbReference type="PANTHER" id="PTHR30465:SF0">
    <property type="entry name" value="OLIGOPEPTIDE TRANSPORT SYSTEM PERMEASE PROTEIN APPB"/>
    <property type="match status" value="1"/>
</dbReference>
<keyword evidence="4 7" id="KW-0812">Transmembrane</keyword>
<keyword evidence="10" id="KW-1185">Reference proteome</keyword>
<evidence type="ECO:0000256" key="3">
    <source>
        <dbReference type="ARBA" id="ARBA00022475"/>
    </source>
</evidence>
<keyword evidence="3" id="KW-1003">Cell membrane</keyword>
<feature type="transmembrane region" description="Helical" evidence="7">
    <location>
        <begin position="249"/>
        <end position="269"/>
    </location>
</feature>
<comment type="caution">
    <text evidence="9">The sequence shown here is derived from an EMBL/GenBank/DDBJ whole genome shotgun (WGS) entry which is preliminary data.</text>
</comment>
<dbReference type="Pfam" id="PF00528">
    <property type="entry name" value="BPD_transp_1"/>
    <property type="match status" value="1"/>
</dbReference>
<dbReference type="AlphaFoldDB" id="A0A9W5RD32"/>
<dbReference type="Gene3D" id="1.10.3720.10">
    <property type="entry name" value="MetI-like"/>
    <property type="match status" value="1"/>
</dbReference>